<evidence type="ECO:0000313" key="3">
    <source>
        <dbReference type="EMBL" id="PMD50082.1"/>
    </source>
</evidence>
<dbReference type="Pfam" id="PF20237">
    <property type="entry name" value="DUF6594"/>
    <property type="match status" value="1"/>
</dbReference>
<dbReference type="InterPro" id="IPR046529">
    <property type="entry name" value="DUF6594"/>
</dbReference>
<dbReference type="Proteomes" id="UP000235371">
    <property type="component" value="Unassembled WGS sequence"/>
</dbReference>
<evidence type="ECO:0000259" key="2">
    <source>
        <dbReference type="Pfam" id="PF20237"/>
    </source>
</evidence>
<keyword evidence="1" id="KW-0812">Transmembrane</keyword>
<feature type="transmembrane region" description="Helical" evidence="1">
    <location>
        <begin position="230"/>
        <end position="251"/>
    </location>
</feature>
<name>A0A2J6SH29_9HELO</name>
<accession>A0A2J6SH29</accession>
<keyword evidence="4" id="KW-1185">Reference proteome</keyword>
<protein>
    <recommendedName>
        <fullName evidence="2">DUF6594 domain-containing protein</fullName>
    </recommendedName>
</protein>
<reference evidence="3 4" key="1">
    <citation type="submission" date="2016-04" db="EMBL/GenBank/DDBJ databases">
        <title>A degradative enzymes factory behind the ericoid mycorrhizal symbiosis.</title>
        <authorList>
            <consortium name="DOE Joint Genome Institute"/>
            <person name="Martino E."/>
            <person name="Morin E."/>
            <person name="Grelet G."/>
            <person name="Kuo A."/>
            <person name="Kohler A."/>
            <person name="Daghino S."/>
            <person name="Barry K."/>
            <person name="Choi C."/>
            <person name="Cichocki N."/>
            <person name="Clum A."/>
            <person name="Copeland A."/>
            <person name="Hainaut M."/>
            <person name="Haridas S."/>
            <person name="Labutti K."/>
            <person name="Lindquist E."/>
            <person name="Lipzen A."/>
            <person name="Khouja H.-R."/>
            <person name="Murat C."/>
            <person name="Ohm R."/>
            <person name="Olson A."/>
            <person name="Spatafora J."/>
            <person name="Veneault-Fourrey C."/>
            <person name="Henrissat B."/>
            <person name="Grigoriev I."/>
            <person name="Martin F."/>
            <person name="Perotto S."/>
        </authorList>
    </citation>
    <scope>NUCLEOTIDE SEQUENCE [LARGE SCALE GENOMIC DNA]</scope>
    <source>
        <strain evidence="3 4">E</strain>
    </source>
</reference>
<proteinExistence type="predicted"/>
<organism evidence="3 4">
    <name type="scientific">Hyaloscypha bicolor E</name>
    <dbReference type="NCBI Taxonomy" id="1095630"/>
    <lineage>
        <taxon>Eukaryota</taxon>
        <taxon>Fungi</taxon>
        <taxon>Dikarya</taxon>
        <taxon>Ascomycota</taxon>
        <taxon>Pezizomycotina</taxon>
        <taxon>Leotiomycetes</taxon>
        <taxon>Helotiales</taxon>
        <taxon>Hyaloscyphaceae</taxon>
        <taxon>Hyaloscypha</taxon>
        <taxon>Hyaloscypha bicolor</taxon>
    </lineage>
</organism>
<gene>
    <name evidence="3" type="ORF">K444DRAFT_604537</name>
</gene>
<dbReference type="STRING" id="1095630.A0A2J6SH29"/>
<dbReference type="AlphaFoldDB" id="A0A2J6SH29"/>
<evidence type="ECO:0000313" key="4">
    <source>
        <dbReference type="Proteomes" id="UP000235371"/>
    </source>
</evidence>
<dbReference type="GeneID" id="36586893"/>
<feature type="domain" description="DUF6594" evidence="2">
    <location>
        <begin position="44"/>
        <end position="297"/>
    </location>
</feature>
<evidence type="ECO:0000256" key="1">
    <source>
        <dbReference type="SAM" id="Phobius"/>
    </source>
</evidence>
<keyword evidence="1" id="KW-0472">Membrane</keyword>
<sequence>MLETQSLSITGDGTTHITTHQLPIESQILTQKEVDAKPWKFIGYPGYSSFLASETDLLIFRRFGATSARIALKLQDNVVVLEEELSKLDGNFARREAKDVQNGSFRIEQPDREKVMNQLHNALLEYNAFMLQQVELRKFPPPSEHDVENISNWHWNHSHCAISKEEQQYLTHVHDLFSLVPRIKTPLRRLVDKSRSFKMHWLWRQEKVPQLPLYDREEIFYVSDRKIDRLMTVIIITIGTVMLIAPMWILWSLKDANVKLGTITACMLFFLGLVSYTTVAKPFETLAATAAYAAVLMVFLQLGTTNSHPIAS</sequence>
<feature type="transmembrane region" description="Helical" evidence="1">
    <location>
        <begin position="283"/>
        <end position="302"/>
    </location>
</feature>
<feature type="transmembrane region" description="Helical" evidence="1">
    <location>
        <begin position="257"/>
        <end position="276"/>
    </location>
</feature>
<dbReference type="OrthoDB" id="5416037at2759"/>
<dbReference type="EMBL" id="KZ613914">
    <property type="protein sequence ID" value="PMD50082.1"/>
    <property type="molecule type" value="Genomic_DNA"/>
</dbReference>
<dbReference type="InParanoid" id="A0A2J6SH29"/>
<dbReference type="RefSeq" id="XP_024726986.1">
    <property type="nucleotide sequence ID" value="XM_024878816.1"/>
</dbReference>
<keyword evidence="1" id="KW-1133">Transmembrane helix</keyword>
<dbReference type="PANTHER" id="PTHR34502:SF4">
    <property type="entry name" value="DUF6594 DOMAIN-CONTAINING PROTEIN"/>
    <property type="match status" value="1"/>
</dbReference>
<dbReference type="PANTHER" id="PTHR34502">
    <property type="entry name" value="DUF6594 DOMAIN-CONTAINING PROTEIN-RELATED"/>
    <property type="match status" value="1"/>
</dbReference>